<feature type="non-terminal residue" evidence="1">
    <location>
        <position position="1"/>
    </location>
</feature>
<protein>
    <submittedName>
        <fullName evidence="1">Uncharacterized protein</fullName>
    </submittedName>
</protein>
<comment type="caution">
    <text evidence="1">The sequence shown here is derived from an EMBL/GenBank/DDBJ whole genome shotgun (WGS) entry which is preliminary data.</text>
</comment>
<accession>A0A8J6N0G7</accession>
<sequence>SSLAISDDYERGLITDLGAHKLLCKRVAEKIAGQRIGDMMDLVAIDNIPPVLKMTLNAILNGIYFKIK</sequence>
<name>A0A8J6N0G7_9DELT</name>
<organism evidence="1 2">
    <name type="scientific">Candidatus Desulfacyla euxinica</name>
    <dbReference type="NCBI Taxonomy" id="2841693"/>
    <lineage>
        <taxon>Bacteria</taxon>
        <taxon>Deltaproteobacteria</taxon>
        <taxon>Candidatus Desulfacyla</taxon>
    </lineage>
</organism>
<reference evidence="1 2" key="1">
    <citation type="submission" date="2020-08" db="EMBL/GenBank/DDBJ databases">
        <title>Bridging the membrane lipid divide: bacteria of the FCB group superphylum have the potential to synthesize archaeal ether lipids.</title>
        <authorList>
            <person name="Villanueva L."/>
            <person name="Von Meijenfeldt F.A.B."/>
            <person name="Westbye A.B."/>
            <person name="Yadav S."/>
            <person name="Hopmans E.C."/>
            <person name="Dutilh B.E."/>
            <person name="Sinninghe Damste J.S."/>
        </authorList>
    </citation>
    <scope>NUCLEOTIDE SEQUENCE [LARGE SCALE GENOMIC DNA]</scope>
    <source>
        <strain evidence="1">NIOZ-UU27</strain>
    </source>
</reference>
<dbReference type="Proteomes" id="UP000650524">
    <property type="component" value="Unassembled WGS sequence"/>
</dbReference>
<proteinExistence type="predicted"/>
<evidence type="ECO:0000313" key="2">
    <source>
        <dbReference type="Proteomes" id="UP000650524"/>
    </source>
</evidence>
<dbReference type="AlphaFoldDB" id="A0A8J6N0G7"/>
<dbReference type="EMBL" id="JACNJD010000241">
    <property type="protein sequence ID" value="MBC8177883.1"/>
    <property type="molecule type" value="Genomic_DNA"/>
</dbReference>
<evidence type="ECO:0000313" key="1">
    <source>
        <dbReference type="EMBL" id="MBC8177883.1"/>
    </source>
</evidence>
<gene>
    <name evidence="1" type="ORF">H8E19_10810</name>
</gene>